<dbReference type="GeneID" id="17322139"/>
<gene>
    <name evidence="1" type="ORF">CHC_T00003245001</name>
</gene>
<dbReference type="AlphaFoldDB" id="R7Q971"/>
<dbReference type="Gramene" id="CDF34599">
    <property type="protein sequence ID" value="CDF34599"/>
    <property type="gene ID" value="CHC_T00003245001"/>
</dbReference>
<proteinExistence type="predicted"/>
<evidence type="ECO:0000313" key="2">
    <source>
        <dbReference type="Proteomes" id="UP000012073"/>
    </source>
</evidence>
<dbReference type="KEGG" id="ccp:CHC_T00003245001"/>
<keyword evidence="2" id="KW-1185">Reference proteome</keyword>
<dbReference type="RefSeq" id="XP_005714418.1">
    <property type="nucleotide sequence ID" value="XM_005714361.1"/>
</dbReference>
<dbReference type="Proteomes" id="UP000012073">
    <property type="component" value="Unassembled WGS sequence"/>
</dbReference>
<accession>R7Q971</accession>
<protein>
    <submittedName>
        <fullName evidence="1">Uncharacterized protein</fullName>
    </submittedName>
</protein>
<organism evidence="1 2">
    <name type="scientific">Chondrus crispus</name>
    <name type="common">Carrageen Irish moss</name>
    <name type="synonym">Polymorpha crispa</name>
    <dbReference type="NCBI Taxonomy" id="2769"/>
    <lineage>
        <taxon>Eukaryota</taxon>
        <taxon>Rhodophyta</taxon>
        <taxon>Florideophyceae</taxon>
        <taxon>Rhodymeniophycidae</taxon>
        <taxon>Gigartinales</taxon>
        <taxon>Gigartinaceae</taxon>
        <taxon>Chondrus</taxon>
    </lineage>
</organism>
<reference evidence="2" key="1">
    <citation type="journal article" date="2013" name="Proc. Natl. Acad. Sci. U.S.A.">
        <title>Genome structure and metabolic features in the red seaweed Chondrus crispus shed light on evolution of the Archaeplastida.</title>
        <authorList>
            <person name="Collen J."/>
            <person name="Porcel B."/>
            <person name="Carre W."/>
            <person name="Ball S.G."/>
            <person name="Chaparro C."/>
            <person name="Tonon T."/>
            <person name="Barbeyron T."/>
            <person name="Michel G."/>
            <person name="Noel B."/>
            <person name="Valentin K."/>
            <person name="Elias M."/>
            <person name="Artiguenave F."/>
            <person name="Arun A."/>
            <person name="Aury J.M."/>
            <person name="Barbosa-Neto J.F."/>
            <person name="Bothwell J.H."/>
            <person name="Bouget F.Y."/>
            <person name="Brillet L."/>
            <person name="Cabello-Hurtado F."/>
            <person name="Capella-Gutierrez S."/>
            <person name="Charrier B."/>
            <person name="Cladiere L."/>
            <person name="Cock J.M."/>
            <person name="Coelho S.M."/>
            <person name="Colleoni C."/>
            <person name="Czjzek M."/>
            <person name="Da Silva C."/>
            <person name="Delage L."/>
            <person name="Denoeud F."/>
            <person name="Deschamps P."/>
            <person name="Dittami S.M."/>
            <person name="Gabaldon T."/>
            <person name="Gachon C.M."/>
            <person name="Groisillier A."/>
            <person name="Herve C."/>
            <person name="Jabbari K."/>
            <person name="Katinka M."/>
            <person name="Kloareg B."/>
            <person name="Kowalczyk N."/>
            <person name="Labadie K."/>
            <person name="Leblanc C."/>
            <person name="Lopez P.J."/>
            <person name="McLachlan D.H."/>
            <person name="Meslet-Cladiere L."/>
            <person name="Moustafa A."/>
            <person name="Nehr Z."/>
            <person name="Nyvall Collen P."/>
            <person name="Panaud O."/>
            <person name="Partensky F."/>
            <person name="Poulain J."/>
            <person name="Rensing S.A."/>
            <person name="Rousvoal S."/>
            <person name="Samson G."/>
            <person name="Symeonidi A."/>
            <person name="Weissenbach J."/>
            <person name="Zambounis A."/>
            <person name="Wincker P."/>
            <person name="Boyen C."/>
        </authorList>
    </citation>
    <scope>NUCLEOTIDE SEQUENCE [LARGE SCALE GENOMIC DNA]</scope>
    <source>
        <strain evidence="2">cv. Stackhouse</strain>
    </source>
</reference>
<sequence length="111" mass="12627">MIKDLFSRESPGQSKRGFYLKAREKYVETRGRTHGGTPCVALTRFCHSMEERRGSRAIPQAELIYLVPIPPSIAQSSNPCTNYVLLLHDVLRRDGAEATRVVNEKEWKRPG</sequence>
<evidence type="ECO:0000313" key="1">
    <source>
        <dbReference type="EMBL" id="CDF34599.1"/>
    </source>
</evidence>
<name>R7Q971_CHOCR</name>
<dbReference type="EMBL" id="HG001702">
    <property type="protein sequence ID" value="CDF34599.1"/>
    <property type="molecule type" value="Genomic_DNA"/>
</dbReference>